<evidence type="ECO:0000256" key="1">
    <source>
        <dbReference type="ARBA" id="ARBA00006485"/>
    </source>
</evidence>
<keyword evidence="4" id="KW-0808">Transferase</keyword>
<keyword evidence="3" id="KW-0723">Serine/threonine-protein kinase</keyword>
<feature type="region of interest" description="Disordered" evidence="10">
    <location>
        <begin position="554"/>
        <end position="573"/>
    </location>
</feature>
<accession>A0A0K9P7H1</accession>
<dbReference type="GO" id="GO:0000307">
    <property type="term" value="C:cyclin-dependent protein kinase holoenzyme complex"/>
    <property type="evidence" value="ECO:0000318"/>
    <property type="project" value="GO_Central"/>
</dbReference>
<protein>
    <recommendedName>
        <fullName evidence="2">[RNA-polymerase]-subunit kinase</fullName>
        <ecNumber evidence="2">2.7.11.23</ecNumber>
    </recommendedName>
</protein>
<dbReference type="PROSITE" id="PS00107">
    <property type="entry name" value="PROTEIN_KINASE_ATP"/>
    <property type="match status" value="1"/>
</dbReference>
<evidence type="ECO:0000256" key="9">
    <source>
        <dbReference type="PROSITE-ProRule" id="PRU10141"/>
    </source>
</evidence>
<dbReference type="CDD" id="cd07840">
    <property type="entry name" value="STKc_CDK9_like"/>
    <property type="match status" value="1"/>
</dbReference>
<dbReference type="GO" id="GO:0005634">
    <property type="term" value="C:nucleus"/>
    <property type="evidence" value="ECO:0000318"/>
    <property type="project" value="GO_Central"/>
</dbReference>
<dbReference type="EC" id="2.7.11.23" evidence="2"/>
<feature type="region of interest" description="Disordered" evidence="10">
    <location>
        <begin position="14"/>
        <end position="42"/>
    </location>
</feature>
<dbReference type="PANTHER" id="PTHR24056">
    <property type="entry name" value="CELL DIVISION PROTEIN KINASE"/>
    <property type="match status" value="1"/>
</dbReference>
<keyword evidence="13" id="KW-1185">Reference proteome</keyword>
<dbReference type="Gene3D" id="1.10.510.10">
    <property type="entry name" value="Transferase(Phosphotransferase) domain 1"/>
    <property type="match status" value="1"/>
</dbReference>
<comment type="similarity">
    <text evidence="1">Belongs to the protein kinase superfamily. CMGC Ser/Thr protein kinase family. CDC2/CDKX subfamily.</text>
</comment>
<feature type="domain" description="Protein kinase" evidence="11">
    <location>
        <begin position="111"/>
        <end position="393"/>
    </location>
</feature>
<evidence type="ECO:0000256" key="3">
    <source>
        <dbReference type="ARBA" id="ARBA00022527"/>
    </source>
</evidence>
<dbReference type="InterPro" id="IPR000719">
    <property type="entry name" value="Prot_kinase_dom"/>
</dbReference>
<dbReference type="SMART" id="SM00220">
    <property type="entry name" value="S_TKc"/>
    <property type="match status" value="1"/>
</dbReference>
<dbReference type="FunFam" id="1.10.510.10:FF:000415">
    <property type="entry name" value="CMGC/CDK/CRK7 protein kinase, variant"/>
    <property type="match status" value="1"/>
</dbReference>
<keyword evidence="5 9" id="KW-0547">Nucleotide-binding</keyword>
<evidence type="ECO:0000313" key="13">
    <source>
        <dbReference type="Proteomes" id="UP000036987"/>
    </source>
</evidence>
<evidence type="ECO:0000256" key="7">
    <source>
        <dbReference type="ARBA" id="ARBA00022840"/>
    </source>
</evidence>
<dbReference type="GO" id="GO:0008353">
    <property type="term" value="F:RNA polymerase II CTD heptapeptide repeat kinase activity"/>
    <property type="evidence" value="ECO:0000318"/>
    <property type="project" value="GO_Central"/>
</dbReference>
<evidence type="ECO:0000256" key="10">
    <source>
        <dbReference type="SAM" id="MobiDB-lite"/>
    </source>
</evidence>
<evidence type="ECO:0000256" key="6">
    <source>
        <dbReference type="ARBA" id="ARBA00022777"/>
    </source>
</evidence>
<dbReference type="OrthoDB" id="28397at2759"/>
<dbReference type="Pfam" id="PF00069">
    <property type="entry name" value="Pkinase"/>
    <property type="match status" value="1"/>
</dbReference>
<dbReference type="InterPro" id="IPR017441">
    <property type="entry name" value="Protein_kinase_ATP_BS"/>
</dbReference>
<evidence type="ECO:0000256" key="4">
    <source>
        <dbReference type="ARBA" id="ARBA00022679"/>
    </source>
</evidence>
<comment type="catalytic activity">
    <reaction evidence="8">
        <text>[DNA-directed RNA polymerase] + ATP = phospho-[DNA-directed RNA polymerase] + ADP + H(+)</text>
        <dbReference type="Rhea" id="RHEA:10216"/>
        <dbReference type="Rhea" id="RHEA-COMP:11321"/>
        <dbReference type="Rhea" id="RHEA-COMP:11322"/>
        <dbReference type="ChEBI" id="CHEBI:15378"/>
        <dbReference type="ChEBI" id="CHEBI:30616"/>
        <dbReference type="ChEBI" id="CHEBI:43176"/>
        <dbReference type="ChEBI" id="CHEBI:68546"/>
        <dbReference type="ChEBI" id="CHEBI:456216"/>
        <dbReference type="EC" id="2.7.11.23"/>
    </reaction>
</comment>
<reference evidence="13" key="1">
    <citation type="journal article" date="2016" name="Nature">
        <title>The genome of the seagrass Zostera marina reveals angiosperm adaptation to the sea.</title>
        <authorList>
            <person name="Olsen J.L."/>
            <person name="Rouze P."/>
            <person name="Verhelst B."/>
            <person name="Lin Y.-C."/>
            <person name="Bayer T."/>
            <person name="Collen J."/>
            <person name="Dattolo E."/>
            <person name="De Paoli E."/>
            <person name="Dittami S."/>
            <person name="Maumus F."/>
            <person name="Michel G."/>
            <person name="Kersting A."/>
            <person name="Lauritano C."/>
            <person name="Lohaus R."/>
            <person name="Toepel M."/>
            <person name="Tonon T."/>
            <person name="Vanneste K."/>
            <person name="Amirebrahimi M."/>
            <person name="Brakel J."/>
            <person name="Bostroem C."/>
            <person name="Chovatia M."/>
            <person name="Grimwood J."/>
            <person name="Jenkins J.W."/>
            <person name="Jueterbock A."/>
            <person name="Mraz A."/>
            <person name="Stam W.T."/>
            <person name="Tice H."/>
            <person name="Bornberg-Bauer E."/>
            <person name="Green P.J."/>
            <person name="Pearson G.A."/>
            <person name="Procaccini G."/>
            <person name="Duarte C.M."/>
            <person name="Schmutz J."/>
            <person name="Reusch T.B.H."/>
            <person name="Van de Peer Y."/>
        </authorList>
    </citation>
    <scope>NUCLEOTIDE SEQUENCE [LARGE SCALE GENOMIC DNA]</scope>
    <source>
        <strain evidence="13">cv. Finnish</strain>
    </source>
</reference>
<feature type="compositionally biased region" description="Polar residues" evidence="10">
    <location>
        <begin position="554"/>
        <end position="566"/>
    </location>
</feature>
<sequence length="610" mass="69276">MGCITSKNAVSIRPTLDNNNSSNQRGLDLSKVNVGNSGRRRSGKEFERDCEFDDSWRRGPEVNGTKDLCLPLSNIHNYIEAEQVAAGWPSWISSVAAEAIQGLVPLQASEYKKMEMIGQGTYSEVFKTVHHDTGKMFAMKKVRFDSNEPESVKFMAREIQVLRRLNHPNVIGLEGVIVSQYVKTIYLVFEYMDHDIAGLISRHKFSEPQVKCYMRQLLSGLEHCHSKSVMHRDIKCANLLVNDSGCLKIADFGLARYYSSAQKQPLTSRVVTLWYRPPELILGSTNYEESVDLWSVGCVFAELFLRKPILDGRTEIEQLHRIFKLCGSPPEDYWKNIKMPNASVFKSRCHHEGNLKKICKDLPNYAVNLIEKLLSVNSKKRGTASDALHSLYFITKPYEANPSSLPKYPPTKEMDAQILNRAAQLLSDQRAAEEANSQAKDIYTKKPPHGCINFSGPLQIPSSSGFEWAKKTRESNAFIRPSYENSYYPLARNTVANSEDQHRNGSPRNKQLFLNREEPFGEKHAAFIQKMQSRRHADSFHNFDNGLKKKTDVNGVTNGMSSNSSDYHGDEESKVDFSGPLLCQTHEVNELLENHEQRIGKAMRKLLFKR</sequence>
<dbReference type="AlphaFoldDB" id="A0A0K9P7H1"/>
<gene>
    <name evidence="12" type="ORF">ZOSMA_340G00100</name>
</gene>
<dbReference type="PROSITE" id="PS50011">
    <property type="entry name" value="PROTEIN_KINASE_DOM"/>
    <property type="match status" value="1"/>
</dbReference>
<dbReference type="InterPro" id="IPR050108">
    <property type="entry name" value="CDK"/>
</dbReference>
<dbReference type="STRING" id="29655.A0A0K9P7H1"/>
<evidence type="ECO:0000256" key="8">
    <source>
        <dbReference type="ARBA" id="ARBA00049280"/>
    </source>
</evidence>
<dbReference type="GO" id="GO:0005524">
    <property type="term" value="F:ATP binding"/>
    <property type="evidence" value="ECO:0007669"/>
    <property type="project" value="UniProtKB-UniRule"/>
</dbReference>
<dbReference type="PROSITE" id="PS00108">
    <property type="entry name" value="PROTEIN_KINASE_ST"/>
    <property type="match status" value="1"/>
</dbReference>
<proteinExistence type="inferred from homology"/>
<comment type="caution">
    <text evidence="12">The sequence shown here is derived from an EMBL/GenBank/DDBJ whole genome shotgun (WGS) entry which is preliminary data.</text>
</comment>
<evidence type="ECO:0000259" key="11">
    <source>
        <dbReference type="PROSITE" id="PS50011"/>
    </source>
</evidence>
<dbReference type="InterPro" id="IPR008271">
    <property type="entry name" value="Ser/Thr_kinase_AS"/>
</dbReference>
<evidence type="ECO:0000256" key="5">
    <source>
        <dbReference type="ARBA" id="ARBA00022741"/>
    </source>
</evidence>
<keyword evidence="7 9" id="KW-0067">ATP-binding</keyword>
<feature type="compositionally biased region" description="Polar residues" evidence="10">
    <location>
        <begin position="16"/>
        <end position="25"/>
    </location>
</feature>
<name>A0A0K9P7H1_ZOSMR</name>
<dbReference type="OMA" id="KICGNGR"/>
<evidence type="ECO:0000313" key="12">
    <source>
        <dbReference type="EMBL" id="KMZ64964.1"/>
    </source>
</evidence>
<keyword evidence="6 12" id="KW-0418">Kinase</keyword>
<dbReference type="Proteomes" id="UP000036987">
    <property type="component" value="Unassembled WGS sequence"/>
</dbReference>
<dbReference type="FunFam" id="3.30.200.20:FF:000021">
    <property type="entry name" value="probable serine/threonine-protein kinase At1g54610"/>
    <property type="match status" value="1"/>
</dbReference>
<organism evidence="12 13">
    <name type="scientific">Zostera marina</name>
    <name type="common">Eelgrass</name>
    <dbReference type="NCBI Taxonomy" id="29655"/>
    <lineage>
        <taxon>Eukaryota</taxon>
        <taxon>Viridiplantae</taxon>
        <taxon>Streptophyta</taxon>
        <taxon>Embryophyta</taxon>
        <taxon>Tracheophyta</taxon>
        <taxon>Spermatophyta</taxon>
        <taxon>Magnoliopsida</taxon>
        <taxon>Liliopsida</taxon>
        <taxon>Zosteraceae</taxon>
        <taxon>Zostera</taxon>
    </lineage>
</organism>
<dbReference type="SUPFAM" id="SSF56112">
    <property type="entry name" value="Protein kinase-like (PK-like)"/>
    <property type="match status" value="1"/>
</dbReference>
<dbReference type="Gene3D" id="3.30.200.20">
    <property type="entry name" value="Phosphorylase Kinase, domain 1"/>
    <property type="match status" value="1"/>
</dbReference>
<dbReference type="PANTHER" id="PTHR24056:SF228">
    <property type="entry name" value="PROTEIN IMPAIRED IN BABA-INDUCED STERILITY 1"/>
    <property type="match status" value="1"/>
</dbReference>
<dbReference type="InterPro" id="IPR011009">
    <property type="entry name" value="Kinase-like_dom_sf"/>
</dbReference>
<dbReference type="EMBL" id="LFYR01001079">
    <property type="protein sequence ID" value="KMZ64964.1"/>
    <property type="molecule type" value="Genomic_DNA"/>
</dbReference>
<feature type="binding site" evidence="9">
    <location>
        <position position="140"/>
    </location>
    <ligand>
        <name>ATP</name>
        <dbReference type="ChEBI" id="CHEBI:30616"/>
    </ligand>
</feature>
<dbReference type="GO" id="GO:0032968">
    <property type="term" value="P:positive regulation of transcription elongation by RNA polymerase II"/>
    <property type="evidence" value="ECO:0000318"/>
    <property type="project" value="GO_Central"/>
</dbReference>
<evidence type="ECO:0000256" key="2">
    <source>
        <dbReference type="ARBA" id="ARBA00012409"/>
    </source>
</evidence>